<reference evidence="2 3" key="1">
    <citation type="submission" date="2016-04" db="EMBL/GenBank/DDBJ databases">
        <title>A degradative enzymes factory behind the ericoid mycorrhizal symbiosis.</title>
        <authorList>
            <consortium name="DOE Joint Genome Institute"/>
            <person name="Martino E."/>
            <person name="Morin E."/>
            <person name="Grelet G."/>
            <person name="Kuo A."/>
            <person name="Kohler A."/>
            <person name="Daghino S."/>
            <person name="Barry K."/>
            <person name="Choi C."/>
            <person name="Cichocki N."/>
            <person name="Clum A."/>
            <person name="Copeland A."/>
            <person name="Hainaut M."/>
            <person name="Haridas S."/>
            <person name="Labutti K."/>
            <person name="Lindquist E."/>
            <person name="Lipzen A."/>
            <person name="Khouja H.-R."/>
            <person name="Murat C."/>
            <person name="Ohm R."/>
            <person name="Olson A."/>
            <person name="Spatafora J."/>
            <person name="Veneault-Fourrey C."/>
            <person name="Henrissat B."/>
            <person name="Grigoriev I."/>
            <person name="Martin F."/>
            <person name="Perotto S."/>
        </authorList>
    </citation>
    <scope>NUCLEOTIDE SEQUENCE [LARGE SCALE GENOMIC DNA]</scope>
    <source>
        <strain evidence="2 3">E</strain>
    </source>
</reference>
<dbReference type="InParanoid" id="A0A2J6THD5"/>
<feature type="transmembrane region" description="Helical" evidence="1">
    <location>
        <begin position="42"/>
        <end position="61"/>
    </location>
</feature>
<keyword evidence="1" id="KW-0812">Transmembrane</keyword>
<dbReference type="RefSeq" id="XP_024739298.1">
    <property type="nucleotide sequence ID" value="XM_024874340.1"/>
</dbReference>
<evidence type="ECO:0000313" key="2">
    <source>
        <dbReference type="EMBL" id="PMD62394.1"/>
    </source>
</evidence>
<keyword evidence="1" id="KW-1133">Transmembrane helix</keyword>
<name>A0A2J6THD5_9HELO</name>
<dbReference type="AlphaFoldDB" id="A0A2J6THD5"/>
<keyword evidence="3" id="KW-1185">Reference proteome</keyword>
<accession>A0A2J6THD5</accession>
<dbReference type="OrthoDB" id="3555728at2759"/>
<gene>
    <name evidence="2" type="ORF">K444DRAFT_524210</name>
</gene>
<evidence type="ECO:0000256" key="1">
    <source>
        <dbReference type="SAM" id="Phobius"/>
    </source>
</evidence>
<keyword evidence="1" id="KW-0472">Membrane</keyword>
<dbReference type="EMBL" id="KZ613783">
    <property type="protein sequence ID" value="PMD62394.1"/>
    <property type="molecule type" value="Genomic_DNA"/>
</dbReference>
<dbReference type="GeneID" id="36582420"/>
<proteinExistence type="predicted"/>
<protein>
    <submittedName>
        <fullName evidence="2">Uncharacterized protein</fullName>
    </submittedName>
</protein>
<organism evidence="2 3">
    <name type="scientific">Hyaloscypha bicolor E</name>
    <dbReference type="NCBI Taxonomy" id="1095630"/>
    <lineage>
        <taxon>Eukaryota</taxon>
        <taxon>Fungi</taxon>
        <taxon>Dikarya</taxon>
        <taxon>Ascomycota</taxon>
        <taxon>Pezizomycotina</taxon>
        <taxon>Leotiomycetes</taxon>
        <taxon>Helotiales</taxon>
        <taxon>Hyaloscyphaceae</taxon>
        <taxon>Hyaloscypha</taxon>
        <taxon>Hyaloscypha bicolor</taxon>
    </lineage>
</organism>
<dbReference type="Proteomes" id="UP000235371">
    <property type="component" value="Unassembled WGS sequence"/>
</dbReference>
<evidence type="ECO:0000313" key="3">
    <source>
        <dbReference type="Proteomes" id="UP000235371"/>
    </source>
</evidence>
<sequence length="87" mass="9861">MKSSRSEGLVWLTELHFHLNESTTNSVKEQNIRKADNEAWRYILPFFMLVSVVLFALFRFLGSAAGPTPLVCPEKSVRYPVKVGDSC</sequence>